<evidence type="ECO:0000256" key="1">
    <source>
        <dbReference type="SAM" id="MobiDB-lite"/>
    </source>
</evidence>
<feature type="compositionally biased region" description="Pro residues" evidence="1">
    <location>
        <begin position="36"/>
        <end position="51"/>
    </location>
</feature>
<keyword evidence="3" id="KW-1185">Reference proteome</keyword>
<dbReference type="Proteomes" id="UP000824219">
    <property type="component" value="Linkage Group LG02"/>
</dbReference>
<protein>
    <submittedName>
        <fullName evidence="2">Uncharacterized protein</fullName>
    </submittedName>
</protein>
<feature type="compositionally biased region" description="Low complexity" evidence="1">
    <location>
        <begin position="64"/>
        <end position="73"/>
    </location>
</feature>
<evidence type="ECO:0000313" key="3">
    <source>
        <dbReference type="Proteomes" id="UP000824219"/>
    </source>
</evidence>
<sequence length="88" mass="9340">MVERERKGPVSYLVQEDDPDLDGPPPQPCPEAAGPHPQPPLVYGPLAPAPGPDSIARPRLYSNLPSQESLLTPPLSPPDDINEGNVTA</sequence>
<organism evidence="2 3">
    <name type="scientific">Hemibagrus wyckioides</name>
    <dbReference type="NCBI Taxonomy" id="337641"/>
    <lineage>
        <taxon>Eukaryota</taxon>
        <taxon>Metazoa</taxon>
        <taxon>Chordata</taxon>
        <taxon>Craniata</taxon>
        <taxon>Vertebrata</taxon>
        <taxon>Euteleostomi</taxon>
        <taxon>Actinopterygii</taxon>
        <taxon>Neopterygii</taxon>
        <taxon>Teleostei</taxon>
        <taxon>Ostariophysi</taxon>
        <taxon>Siluriformes</taxon>
        <taxon>Bagridae</taxon>
        <taxon>Hemibagrus</taxon>
    </lineage>
</organism>
<feature type="region of interest" description="Disordered" evidence="1">
    <location>
        <begin position="1"/>
        <end position="88"/>
    </location>
</feature>
<comment type="caution">
    <text evidence="2">The sequence shown here is derived from an EMBL/GenBank/DDBJ whole genome shotgun (WGS) entry which is preliminary data.</text>
</comment>
<dbReference type="AlphaFoldDB" id="A0A9D3STM4"/>
<evidence type="ECO:0000313" key="2">
    <source>
        <dbReference type="EMBL" id="KAG7334595.1"/>
    </source>
</evidence>
<accession>A0A9D3STM4</accession>
<proteinExistence type="predicted"/>
<name>A0A9D3STM4_9TELE</name>
<reference evidence="2 3" key="1">
    <citation type="submission" date="2021-06" db="EMBL/GenBank/DDBJ databases">
        <title>Chromosome-level genome assembly of the red-tail catfish (Hemibagrus wyckioides).</title>
        <authorList>
            <person name="Shao F."/>
        </authorList>
    </citation>
    <scope>NUCLEOTIDE SEQUENCE [LARGE SCALE GENOMIC DNA]</scope>
    <source>
        <strain evidence="2">EC202008001</strain>
        <tissue evidence="2">Blood</tissue>
    </source>
</reference>
<dbReference type="EMBL" id="JAHKSW010000002">
    <property type="protein sequence ID" value="KAG7334595.1"/>
    <property type="molecule type" value="Genomic_DNA"/>
</dbReference>
<gene>
    <name evidence="2" type="ORF">KOW79_001191</name>
</gene>